<keyword evidence="4" id="KW-1185">Reference proteome</keyword>
<dbReference type="CDD" id="cd05233">
    <property type="entry name" value="SDR_c"/>
    <property type="match status" value="1"/>
</dbReference>
<protein>
    <submittedName>
        <fullName evidence="3">SDR family oxidoreductase</fullName>
    </submittedName>
</protein>
<dbReference type="Pfam" id="PF13561">
    <property type="entry name" value="adh_short_C2"/>
    <property type="match status" value="1"/>
</dbReference>
<proteinExistence type="inferred from homology"/>
<evidence type="ECO:0000256" key="1">
    <source>
        <dbReference type="ARBA" id="ARBA00006484"/>
    </source>
</evidence>
<comment type="caution">
    <text evidence="3">The sequence shown here is derived from an EMBL/GenBank/DDBJ whole genome shotgun (WGS) entry which is preliminary data.</text>
</comment>
<comment type="similarity">
    <text evidence="1">Belongs to the short-chain dehydrogenases/reductases (SDR) family.</text>
</comment>
<keyword evidence="2" id="KW-0560">Oxidoreductase</keyword>
<dbReference type="PANTHER" id="PTHR43639:SF1">
    <property type="entry name" value="SHORT-CHAIN DEHYDROGENASE_REDUCTASE FAMILY PROTEIN"/>
    <property type="match status" value="1"/>
</dbReference>
<dbReference type="RefSeq" id="WP_345328301.1">
    <property type="nucleotide sequence ID" value="NZ_BAABGA010000120.1"/>
</dbReference>
<name>A0ABP8NW15_9BACT</name>
<dbReference type="EMBL" id="BAABGA010000120">
    <property type="protein sequence ID" value="GAA4472427.1"/>
    <property type="molecule type" value="Genomic_DNA"/>
</dbReference>
<evidence type="ECO:0000313" key="3">
    <source>
        <dbReference type="EMBL" id="GAA4472427.1"/>
    </source>
</evidence>
<dbReference type="InterPro" id="IPR002347">
    <property type="entry name" value="SDR_fam"/>
</dbReference>
<dbReference type="InterPro" id="IPR036291">
    <property type="entry name" value="NAD(P)-bd_dom_sf"/>
</dbReference>
<evidence type="ECO:0000313" key="4">
    <source>
        <dbReference type="Proteomes" id="UP001500840"/>
    </source>
</evidence>
<accession>A0ABP8NW15</accession>
<sequence length="280" mass="29895">MSFPEPTAVPRPSPAFARVFDCPNPVALVTGSGAPRVGRAIAMALAQQGCRIALHANTSTDKASQAAAEITRRFGSEAIVTCGALQHDGVADRIVEETHSQFGRIDVLVNSAAIWQPTRFEDVTSDEVRRYFEINALGSFLCARAAGLKMVSQPSGGSIVNIGDWATVRPYLDHAAYFPSKGSIEVMTRSLAVELGHRNRRVRVNCIHPGPVLLSQDVSESHQQKLAASTLVGKIGTPENIAHAVQFFCENDFVTGVCLPVDGGRSIFAPDGLQVGMNTG</sequence>
<dbReference type="Gene3D" id="3.40.50.720">
    <property type="entry name" value="NAD(P)-binding Rossmann-like Domain"/>
    <property type="match status" value="1"/>
</dbReference>
<gene>
    <name evidence="3" type="ORF">GCM10023156_68870</name>
</gene>
<dbReference type="SUPFAM" id="SSF51735">
    <property type="entry name" value="NAD(P)-binding Rossmann-fold domains"/>
    <property type="match status" value="1"/>
</dbReference>
<dbReference type="PANTHER" id="PTHR43639">
    <property type="entry name" value="OXIDOREDUCTASE, SHORT-CHAIN DEHYDROGENASE/REDUCTASE FAMILY (AFU_ORTHOLOGUE AFUA_5G02870)"/>
    <property type="match status" value="1"/>
</dbReference>
<dbReference type="Proteomes" id="UP001500840">
    <property type="component" value="Unassembled WGS sequence"/>
</dbReference>
<evidence type="ECO:0000256" key="2">
    <source>
        <dbReference type="ARBA" id="ARBA00023002"/>
    </source>
</evidence>
<reference evidence="4" key="1">
    <citation type="journal article" date="2019" name="Int. J. Syst. Evol. Microbiol.">
        <title>The Global Catalogue of Microorganisms (GCM) 10K type strain sequencing project: providing services to taxonomists for standard genome sequencing and annotation.</title>
        <authorList>
            <consortium name="The Broad Institute Genomics Platform"/>
            <consortium name="The Broad Institute Genome Sequencing Center for Infectious Disease"/>
            <person name="Wu L."/>
            <person name="Ma J."/>
        </authorList>
    </citation>
    <scope>NUCLEOTIDE SEQUENCE [LARGE SCALE GENOMIC DNA]</scope>
    <source>
        <strain evidence="4">JCM 17759</strain>
    </source>
</reference>
<dbReference type="PRINTS" id="PR00081">
    <property type="entry name" value="GDHRDH"/>
</dbReference>
<dbReference type="PRINTS" id="PR00080">
    <property type="entry name" value="SDRFAMILY"/>
</dbReference>
<organism evidence="3 4">
    <name type="scientific">Novipirellula rosea</name>
    <dbReference type="NCBI Taxonomy" id="1031540"/>
    <lineage>
        <taxon>Bacteria</taxon>
        <taxon>Pseudomonadati</taxon>
        <taxon>Planctomycetota</taxon>
        <taxon>Planctomycetia</taxon>
        <taxon>Pirellulales</taxon>
        <taxon>Pirellulaceae</taxon>
        <taxon>Novipirellula</taxon>
    </lineage>
</organism>